<evidence type="ECO:0000256" key="1">
    <source>
        <dbReference type="SAM" id="MobiDB-lite"/>
    </source>
</evidence>
<reference evidence="2 3" key="1">
    <citation type="submission" date="2017-02" db="EMBL/GenBank/DDBJ databases">
        <title>Genomes of Trichoderma spp. with biocontrol activity.</title>
        <authorList>
            <person name="Gardiner D."/>
            <person name="Kazan K."/>
            <person name="Vos C."/>
            <person name="Harvey P."/>
        </authorList>
    </citation>
    <scope>NUCLEOTIDE SEQUENCE [LARGE SCALE GENOMIC DNA]</scope>
    <source>
        <strain evidence="2 3">Tr1</strain>
    </source>
</reference>
<dbReference type="AlphaFoldDB" id="A0A2K0TWR7"/>
<dbReference type="Proteomes" id="UP000236290">
    <property type="component" value="Unassembled WGS sequence"/>
</dbReference>
<organism evidence="2 3">
    <name type="scientific">Trichoderma harzianum</name>
    <name type="common">Hypocrea lixii</name>
    <dbReference type="NCBI Taxonomy" id="5544"/>
    <lineage>
        <taxon>Eukaryota</taxon>
        <taxon>Fungi</taxon>
        <taxon>Dikarya</taxon>
        <taxon>Ascomycota</taxon>
        <taxon>Pezizomycotina</taxon>
        <taxon>Sordariomycetes</taxon>
        <taxon>Hypocreomycetidae</taxon>
        <taxon>Hypocreales</taxon>
        <taxon>Hypocreaceae</taxon>
        <taxon>Trichoderma</taxon>
    </lineage>
</organism>
<dbReference type="OrthoDB" id="10264507at2759"/>
<accession>A0A2K0TWR7</accession>
<evidence type="ECO:0000313" key="3">
    <source>
        <dbReference type="Proteomes" id="UP000236290"/>
    </source>
</evidence>
<dbReference type="EMBL" id="MTYI01000172">
    <property type="protein sequence ID" value="PNP49969.1"/>
    <property type="molecule type" value="Genomic_DNA"/>
</dbReference>
<feature type="region of interest" description="Disordered" evidence="1">
    <location>
        <begin position="351"/>
        <end position="371"/>
    </location>
</feature>
<gene>
    <name evidence="2" type="ORF">THARTR1_09300</name>
</gene>
<feature type="region of interest" description="Disordered" evidence="1">
    <location>
        <begin position="124"/>
        <end position="167"/>
    </location>
</feature>
<sequence length="387" mass="44108">MPNLFCCSSIRPYRPKRLDHERKFDNFMQWAKSASAEPDDDSSFLSVRYFATVNDGVEFAEVGESDLIAANFEKLNSYKNFKCTAHDKFFEVNLYQENPINRHHWRANIARPATDIDLVYRQKKEKEKEKSTQAIKVEDTKQGDRDDEPEHDDSSGSGVPGSPSQVNKAASQLNIPALKSVLRYLLPKVKTNLGSNPLLSLLALDWANNELSLGLEIEDLWISELKKDNIVAFLRSFVKLSAPDSTTYKVVVEIKDAVGLAIHRAGLLTKEKIHGRSKFQEIINHILALCSASDWVSKCREGILRMFTEAPDERLLELGQRKEDAYQNTYIKMTSRADREVDDNDDYNQYDYSDDYDYNPYEASSPDSDKDLTACDKECGYCGKCSY</sequence>
<protein>
    <submittedName>
        <fullName evidence="2">Uncharacterized protein</fullName>
    </submittedName>
</protein>
<feature type="compositionally biased region" description="Low complexity" evidence="1">
    <location>
        <begin position="155"/>
        <end position="164"/>
    </location>
</feature>
<proteinExistence type="predicted"/>
<name>A0A2K0TWR7_TRIHA</name>
<comment type="caution">
    <text evidence="2">The sequence shown here is derived from an EMBL/GenBank/DDBJ whole genome shotgun (WGS) entry which is preliminary data.</text>
</comment>
<feature type="compositionally biased region" description="Basic and acidic residues" evidence="1">
    <location>
        <begin position="124"/>
        <end position="144"/>
    </location>
</feature>
<evidence type="ECO:0000313" key="2">
    <source>
        <dbReference type="EMBL" id="PNP49969.1"/>
    </source>
</evidence>